<evidence type="ECO:0000256" key="5">
    <source>
        <dbReference type="PROSITE-ProRule" id="PRU01091"/>
    </source>
</evidence>
<dbReference type="KEGG" id="mgod:E7746_05905"/>
<dbReference type="EMBL" id="CP039393">
    <property type="protein sequence ID" value="QCD35460.1"/>
    <property type="molecule type" value="Genomic_DNA"/>
</dbReference>
<evidence type="ECO:0000256" key="1">
    <source>
        <dbReference type="ARBA" id="ARBA00022553"/>
    </source>
</evidence>
<dbReference type="InterPro" id="IPR039420">
    <property type="entry name" value="WalR-like"/>
</dbReference>
<dbReference type="InterPro" id="IPR016032">
    <property type="entry name" value="Sig_transdc_resp-reg_C-effctor"/>
</dbReference>
<dbReference type="Gene3D" id="3.40.50.2300">
    <property type="match status" value="1"/>
</dbReference>
<dbReference type="InterPro" id="IPR036388">
    <property type="entry name" value="WH-like_DNA-bd_sf"/>
</dbReference>
<reference evidence="8 9" key="1">
    <citation type="submission" date="2019-02" db="EMBL/GenBank/DDBJ databases">
        <title>Isolation and identification of novel species under the genus Muribaculum.</title>
        <authorList>
            <person name="Miyake S."/>
            <person name="Ding Y."/>
            <person name="Low A."/>
            <person name="Soh M."/>
            <person name="Seedorf H."/>
        </authorList>
    </citation>
    <scope>NUCLEOTIDE SEQUENCE [LARGE SCALE GENOMIC DNA]</scope>
    <source>
        <strain evidence="8 9">TLL-A4</strain>
    </source>
</reference>
<evidence type="ECO:0000313" key="9">
    <source>
        <dbReference type="Proteomes" id="UP000297031"/>
    </source>
</evidence>
<dbReference type="GO" id="GO:0000156">
    <property type="term" value="F:phosphorelay response regulator activity"/>
    <property type="evidence" value="ECO:0007669"/>
    <property type="project" value="TreeGrafter"/>
</dbReference>
<keyword evidence="1 4" id="KW-0597">Phosphoprotein</keyword>
<dbReference type="PROSITE" id="PS50110">
    <property type="entry name" value="RESPONSE_REGULATORY"/>
    <property type="match status" value="1"/>
</dbReference>
<accession>A0A4P7VH75</accession>
<evidence type="ECO:0000259" key="6">
    <source>
        <dbReference type="PROSITE" id="PS50110"/>
    </source>
</evidence>
<dbReference type="Proteomes" id="UP000297031">
    <property type="component" value="Chromosome"/>
</dbReference>
<dbReference type="SUPFAM" id="SSF46894">
    <property type="entry name" value="C-terminal effector domain of the bipartite response regulators"/>
    <property type="match status" value="1"/>
</dbReference>
<dbReference type="PROSITE" id="PS51755">
    <property type="entry name" value="OMPR_PHOB"/>
    <property type="match status" value="1"/>
</dbReference>
<keyword evidence="3 5" id="KW-0238">DNA-binding</keyword>
<proteinExistence type="predicted"/>
<gene>
    <name evidence="8" type="ORF">E7746_05905</name>
</gene>
<feature type="domain" description="Response regulatory" evidence="6">
    <location>
        <begin position="5"/>
        <end position="119"/>
    </location>
</feature>
<dbReference type="PANTHER" id="PTHR48111">
    <property type="entry name" value="REGULATOR OF RPOS"/>
    <property type="match status" value="1"/>
</dbReference>
<dbReference type="CDD" id="cd00383">
    <property type="entry name" value="trans_reg_C"/>
    <property type="match status" value="1"/>
</dbReference>
<dbReference type="OrthoDB" id="9790442at2"/>
<evidence type="ECO:0000256" key="2">
    <source>
        <dbReference type="ARBA" id="ARBA00023012"/>
    </source>
</evidence>
<dbReference type="GO" id="GO:0000976">
    <property type="term" value="F:transcription cis-regulatory region binding"/>
    <property type="evidence" value="ECO:0007669"/>
    <property type="project" value="TreeGrafter"/>
</dbReference>
<organism evidence="8 9">
    <name type="scientific">Muribaculum gordoncarteri</name>
    <dbReference type="NCBI Taxonomy" id="2530390"/>
    <lineage>
        <taxon>Bacteria</taxon>
        <taxon>Pseudomonadati</taxon>
        <taxon>Bacteroidota</taxon>
        <taxon>Bacteroidia</taxon>
        <taxon>Bacteroidales</taxon>
        <taxon>Muribaculaceae</taxon>
        <taxon>Muribaculum</taxon>
    </lineage>
</organism>
<dbReference type="SMART" id="SM00448">
    <property type="entry name" value="REC"/>
    <property type="match status" value="1"/>
</dbReference>
<keyword evidence="9" id="KW-1185">Reference proteome</keyword>
<dbReference type="AlphaFoldDB" id="A0A4P7VH75"/>
<dbReference type="GO" id="GO:0005829">
    <property type="term" value="C:cytosol"/>
    <property type="evidence" value="ECO:0007669"/>
    <property type="project" value="TreeGrafter"/>
</dbReference>
<protein>
    <submittedName>
        <fullName evidence="8">Response regulator transcription factor</fullName>
    </submittedName>
</protein>
<dbReference type="CDD" id="cd17574">
    <property type="entry name" value="REC_OmpR"/>
    <property type="match status" value="1"/>
</dbReference>
<dbReference type="SMART" id="SM00862">
    <property type="entry name" value="Trans_reg_C"/>
    <property type="match status" value="1"/>
</dbReference>
<sequence length="238" mass="26721">MKRDKILLVEDDSTLSFIIQDALTREGFDVECAPNGEAGLKMFGKSSPDIIVADVMMPKMDGFEMVRLIRLTSPTVPVLFLTARTALDDVVKGFELGANDYIRKPFQILELVVRIKALLKRNRQGAAEDSNPTLCDCSLDFASQRLAVGADTIELSHTEAVIIDELFRHPNEVVEARTLMYRIWQNDDYNNLNRLHGFIYKLRKYLSKSTGLELLNVRGIGYKLAANPTSLRNAPTAD</sequence>
<evidence type="ECO:0000259" key="7">
    <source>
        <dbReference type="PROSITE" id="PS51755"/>
    </source>
</evidence>
<dbReference type="InterPro" id="IPR001789">
    <property type="entry name" value="Sig_transdc_resp-reg_receiver"/>
</dbReference>
<feature type="modified residue" description="4-aspartylphosphate" evidence="4">
    <location>
        <position position="54"/>
    </location>
</feature>
<dbReference type="Gene3D" id="1.10.10.10">
    <property type="entry name" value="Winged helix-like DNA-binding domain superfamily/Winged helix DNA-binding domain"/>
    <property type="match status" value="1"/>
</dbReference>
<dbReference type="SUPFAM" id="SSF52172">
    <property type="entry name" value="CheY-like"/>
    <property type="match status" value="1"/>
</dbReference>
<dbReference type="InterPro" id="IPR011006">
    <property type="entry name" value="CheY-like_superfamily"/>
</dbReference>
<dbReference type="RefSeq" id="WP_136410181.1">
    <property type="nucleotide sequence ID" value="NZ_CP039393.1"/>
</dbReference>
<dbReference type="InterPro" id="IPR001867">
    <property type="entry name" value="OmpR/PhoB-type_DNA-bd"/>
</dbReference>
<dbReference type="Pfam" id="PF00486">
    <property type="entry name" value="Trans_reg_C"/>
    <property type="match status" value="1"/>
</dbReference>
<name>A0A4P7VH75_9BACT</name>
<dbReference type="Pfam" id="PF00072">
    <property type="entry name" value="Response_reg"/>
    <property type="match status" value="1"/>
</dbReference>
<feature type="DNA-binding region" description="OmpR/PhoB-type" evidence="5">
    <location>
        <begin position="129"/>
        <end position="226"/>
    </location>
</feature>
<evidence type="ECO:0000313" key="8">
    <source>
        <dbReference type="EMBL" id="QCD35460.1"/>
    </source>
</evidence>
<evidence type="ECO:0000256" key="3">
    <source>
        <dbReference type="ARBA" id="ARBA00023125"/>
    </source>
</evidence>
<dbReference type="PANTHER" id="PTHR48111:SF40">
    <property type="entry name" value="PHOSPHATE REGULON TRANSCRIPTIONAL REGULATORY PROTEIN PHOB"/>
    <property type="match status" value="1"/>
</dbReference>
<evidence type="ECO:0000256" key="4">
    <source>
        <dbReference type="PROSITE-ProRule" id="PRU00169"/>
    </source>
</evidence>
<dbReference type="GO" id="GO:0032993">
    <property type="term" value="C:protein-DNA complex"/>
    <property type="evidence" value="ECO:0007669"/>
    <property type="project" value="TreeGrafter"/>
</dbReference>
<dbReference type="GO" id="GO:0006355">
    <property type="term" value="P:regulation of DNA-templated transcription"/>
    <property type="evidence" value="ECO:0007669"/>
    <property type="project" value="InterPro"/>
</dbReference>
<feature type="domain" description="OmpR/PhoB-type" evidence="7">
    <location>
        <begin position="129"/>
        <end position="226"/>
    </location>
</feature>
<dbReference type="Gene3D" id="6.10.250.690">
    <property type="match status" value="1"/>
</dbReference>
<keyword evidence="2" id="KW-0902">Two-component regulatory system</keyword>